<keyword evidence="1" id="KW-0812">Transmembrane</keyword>
<dbReference type="STRING" id="930152.SAMN05216565_103149"/>
<reference evidence="3" key="1">
    <citation type="submission" date="2016-10" db="EMBL/GenBank/DDBJ databases">
        <authorList>
            <person name="Varghese N."/>
            <person name="Submissions S."/>
        </authorList>
    </citation>
    <scope>NUCLEOTIDE SEQUENCE [LARGE SCALE GENOMIC DNA]</scope>
    <source>
        <strain evidence="3">IBRC-M10078</strain>
    </source>
</reference>
<keyword evidence="1" id="KW-0472">Membrane</keyword>
<gene>
    <name evidence="2" type="ORF">SAMN05216565_103149</name>
</gene>
<feature type="transmembrane region" description="Helical" evidence="1">
    <location>
        <begin position="6"/>
        <end position="27"/>
    </location>
</feature>
<dbReference type="EMBL" id="FNJU01000003">
    <property type="protein sequence ID" value="SDP45905.1"/>
    <property type="molecule type" value="Genomic_DNA"/>
</dbReference>
<evidence type="ECO:0000313" key="3">
    <source>
        <dbReference type="Proteomes" id="UP000199159"/>
    </source>
</evidence>
<accession>A0A1H0SW87</accession>
<protein>
    <submittedName>
        <fullName evidence="2">Uncharacterized protein</fullName>
    </submittedName>
</protein>
<organism evidence="2 3">
    <name type="scientific">Litchfieldia salsa</name>
    <dbReference type="NCBI Taxonomy" id="930152"/>
    <lineage>
        <taxon>Bacteria</taxon>
        <taxon>Bacillati</taxon>
        <taxon>Bacillota</taxon>
        <taxon>Bacilli</taxon>
        <taxon>Bacillales</taxon>
        <taxon>Bacillaceae</taxon>
        <taxon>Litchfieldia</taxon>
    </lineage>
</organism>
<keyword evidence="1" id="KW-1133">Transmembrane helix</keyword>
<sequence length="61" mass="7433">MFYDSFSATFLALVFWWAILLAFKRYPSRYPNNNTWKKDIFITFIQSIVSLIVFAIINYYY</sequence>
<evidence type="ECO:0000256" key="1">
    <source>
        <dbReference type="SAM" id="Phobius"/>
    </source>
</evidence>
<name>A0A1H0SW87_9BACI</name>
<dbReference type="AlphaFoldDB" id="A0A1H0SW87"/>
<dbReference type="RefSeq" id="WP_090851781.1">
    <property type="nucleotide sequence ID" value="NZ_FNJU01000003.1"/>
</dbReference>
<keyword evidence="3" id="KW-1185">Reference proteome</keyword>
<proteinExistence type="predicted"/>
<feature type="transmembrane region" description="Helical" evidence="1">
    <location>
        <begin position="39"/>
        <end position="60"/>
    </location>
</feature>
<dbReference type="Proteomes" id="UP000199159">
    <property type="component" value="Unassembled WGS sequence"/>
</dbReference>
<dbReference type="OrthoDB" id="2931702at2"/>
<evidence type="ECO:0000313" key="2">
    <source>
        <dbReference type="EMBL" id="SDP45905.1"/>
    </source>
</evidence>